<dbReference type="EMBL" id="BPLQ01000771">
    <property type="protein sequence ID" value="GIX74780.1"/>
    <property type="molecule type" value="Genomic_DNA"/>
</dbReference>
<keyword evidence="2" id="KW-1185">Reference proteome</keyword>
<protein>
    <recommendedName>
        <fullName evidence="3">ATP synthase F0 subunit 8</fullName>
    </recommendedName>
</protein>
<dbReference type="AlphaFoldDB" id="A0AAV4MSD3"/>
<evidence type="ECO:0000313" key="2">
    <source>
        <dbReference type="Proteomes" id="UP001054837"/>
    </source>
</evidence>
<dbReference type="Proteomes" id="UP001054837">
    <property type="component" value="Unassembled WGS sequence"/>
</dbReference>
<proteinExistence type="predicted"/>
<gene>
    <name evidence="1" type="ORF">CDAR_73621</name>
</gene>
<comment type="caution">
    <text evidence="1">The sequence shown here is derived from an EMBL/GenBank/DDBJ whole genome shotgun (WGS) entry which is preliminary data.</text>
</comment>
<reference evidence="1 2" key="1">
    <citation type="submission" date="2021-06" db="EMBL/GenBank/DDBJ databases">
        <title>Caerostris darwini draft genome.</title>
        <authorList>
            <person name="Kono N."/>
            <person name="Arakawa K."/>
        </authorList>
    </citation>
    <scope>NUCLEOTIDE SEQUENCE [LARGE SCALE GENOMIC DNA]</scope>
</reference>
<sequence>MTFYVPFFVKEDDHQSVSVDWFCSLLALIAYLWLRFTGILEGTSCFTYECEQGLCVKQGTNGSEKLRSSGRFKKVIAQRLGGLA</sequence>
<name>A0AAV4MSD3_9ARAC</name>
<organism evidence="1 2">
    <name type="scientific">Caerostris darwini</name>
    <dbReference type="NCBI Taxonomy" id="1538125"/>
    <lineage>
        <taxon>Eukaryota</taxon>
        <taxon>Metazoa</taxon>
        <taxon>Ecdysozoa</taxon>
        <taxon>Arthropoda</taxon>
        <taxon>Chelicerata</taxon>
        <taxon>Arachnida</taxon>
        <taxon>Araneae</taxon>
        <taxon>Araneomorphae</taxon>
        <taxon>Entelegynae</taxon>
        <taxon>Araneoidea</taxon>
        <taxon>Araneidae</taxon>
        <taxon>Caerostris</taxon>
    </lineage>
</organism>
<accession>A0AAV4MSD3</accession>
<evidence type="ECO:0008006" key="3">
    <source>
        <dbReference type="Google" id="ProtNLM"/>
    </source>
</evidence>
<evidence type="ECO:0000313" key="1">
    <source>
        <dbReference type="EMBL" id="GIX74780.1"/>
    </source>
</evidence>